<feature type="transmembrane region" description="Helical" evidence="1">
    <location>
        <begin position="15"/>
        <end position="34"/>
    </location>
</feature>
<dbReference type="AlphaFoldDB" id="A0A0G1S5A5"/>
<keyword evidence="1" id="KW-0812">Transmembrane</keyword>
<keyword evidence="1" id="KW-1133">Transmembrane helix</keyword>
<name>A0A0G1S5A5_9BACT</name>
<evidence type="ECO:0000313" key="2">
    <source>
        <dbReference type="EMBL" id="KKU64561.1"/>
    </source>
</evidence>
<evidence type="ECO:0000313" key="3">
    <source>
        <dbReference type="Proteomes" id="UP000034364"/>
    </source>
</evidence>
<reference evidence="2 3" key="1">
    <citation type="journal article" date="2015" name="Nature">
        <title>rRNA introns, odd ribosomes, and small enigmatic genomes across a large radiation of phyla.</title>
        <authorList>
            <person name="Brown C.T."/>
            <person name="Hug L.A."/>
            <person name="Thomas B.C."/>
            <person name="Sharon I."/>
            <person name="Castelle C.J."/>
            <person name="Singh A."/>
            <person name="Wilkins M.J."/>
            <person name="Williams K.H."/>
            <person name="Banfield J.F."/>
        </authorList>
    </citation>
    <scope>NUCLEOTIDE SEQUENCE [LARGE SCALE GENOMIC DNA]</scope>
</reference>
<dbReference type="EMBL" id="LCNV01000007">
    <property type="protein sequence ID" value="KKU64561.1"/>
    <property type="molecule type" value="Genomic_DNA"/>
</dbReference>
<feature type="transmembrane region" description="Helical" evidence="1">
    <location>
        <begin position="70"/>
        <end position="90"/>
    </location>
</feature>
<organism evidence="2 3">
    <name type="scientific">Candidatus Amesbacteria bacterium GW2011_GWA1_47_16</name>
    <dbReference type="NCBI Taxonomy" id="1618353"/>
    <lineage>
        <taxon>Bacteria</taxon>
        <taxon>Candidatus Amesiibacteriota</taxon>
    </lineage>
</organism>
<accession>A0A0G1S5A5</accession>
<evidence type="ECO:0000256" key="1">
    <source>
        <dbReference type="SAM" id="Phobius"/>
    </source>
</evidence>
<protein>
    <submittedName>
        <fullName evidence="2">Uncharacterized protein</fullName>
    </submittedName>
</protein>
<proteinExistence type="predicted"/>
<feature type="transmembrane region" description="Helical" evidence="1">
    <location>
        <begin position="40"/>
        <end position="58"/>
    </location>
</feature>
<gene>
    <name evidence="2" type="ORF">UX87_C0007G0069</name>
</gene>
<keyword evidence="1" id="KW-0472">Membrane</keyword>
<comment type="caution">
    <text evidence="2">The sequence shown here is derived from an EMBL/GenBank/DDBJ whole genome shotgun (WGS) entry which is preliminary data.</text>
</comment>
<sequence length="92" mass="10757">MSKIVFEKDFSRHPLHYFTLLCIQLVGLWGIFWFSYQPALQLFILVSMALSYVVWGVLHHHQHGDLHIKIVLEYLLFALIGVLIFGSVLMRT</sequence>
<dbReference type="Proteomes" id="UP000034364">
    <property type="component" value="Unassembled WGS sequence"/>
</dbReference>